<dbReference type="Pfam" id="PF00232">
    <property type="entry name" value="Glyco_hydro_1"/>
    <property type="match status" value="1"/>
</dbReference>
<dbReference type="EMBL" id="JBFOLK010000011">
    <property type="protein sequence ID" value="KAL2475578.1"/>
    <property type="molecule type" value="Genomic_DNA"/>
</dbReference>
<name>A0ABD1QH66_9LAMI</name>
<dbReference type="InterPro" id="IPR001360">
    <property type="entry name" value="Glyco_hydro_1"/>
</dbReference>
<evidence type="ECO:0000256" key="2">
    <source>
        <dbReference type="RuleBase" id="RU003690"/>
    </source>
</evidence>
<keyword evidence="4" id="KW-1185">Reference proteome</keyword>
<gene>
    <name evidence="3" type="ORF">Adt_36314</name>
</gene>
<evidence type="ECO:0000313" key="4">
    <source>
        <dbReference type="Proteomes" id="UP001604336"/>
    </source>
</evidence>
<comment type="similarity">
    <text evidence="1 2">Belongs to the glycosyl hydrolase 1 family.</text>
</comment>
<dbReference type="PANTHER" id="PTHR10353:SF213">
    <property type="entry name" value="BETA-GLUCOSIDASE 45-RELATED"/>
    <property type="match status" value="1"/>
</dbReference>
<dbReference type="Gene3D" id="3.20.20.80">
    <property type="entry name" value="Glycosidases"/>
    <property type="match status" value="1"/>
</dbReference>
<dbReference type="InterPro" id="IPR017853">
    <property type="entry name" value="GH"/>
</dbReference>
<reference evidence="4" key="1">
    <citation type="submission" date="2024-07" db="EMBL/GenBank/DDBJ databases">
        <title>Two chromosome-level genome assemblies of Korean endemic species Abeliophyllum distichum and Forsythia ovata (Oleaceae).</title>
        <authorList>
            <person name="Jang H."/>
        </authorList>
    </citation>
    <scope>NUCLEOTIDE SEQUENCE [LARGE SCALE GENOMIC DNA]</scope>
</reference>
<evidence type="ECO:0000256" key="1">
    <source>
        <dbReference type="ARBA" id="ARBA00010838"/>
    </source>
</evidence>
<dbReference type="PANTHER" id="PTHR10353">
    <property type="entry name" value="GLYCOSYL HYDROLASE"/>
    <property type="match status" value="1"/>
</dbReference>
<evidence type="ECO:0000313" key="3">
    <source>
        <dbReference type="EMBL" id="KAL2475578.1"/>
    </source>
</evidence>
<dbReference type="AlphaFoldDB" id="A0ABD1QH66"/>
<organism evidence="3 4">
    <name type="scientific">Abeliophyllum distichum</name>
    <dbReference type="NCBI Taxonomy" id="126358"/>
    <lineage>
        <taxon>Eukaryota</taxon>
        <taxon>Viridiplantae</taxon>
        <taxon>Streptophyta</taxon>
        <taxon>Embryophyta</taxon>
        <taxon>Tracheophyta</taxon>
        <taxon>Spermatophyta</taxon>
        <taxon>Magnoliopsida</taxon>
        <taxon>eudicotyledons</taxon>
        <taxon>Gunneridae</taxon>
        <taxon>Pentapetalae</taxon>
        <taxon>asterids</taxon>
        <taxon>lamiids</taxon>
        <taxon>Lamiales</taxon>
        <taxon>Oleaceae</taxon>
        <taxon>Forsythieae</taxon>
        <taxon>Abeliophyllum</taxon>
    </lineage>
</organism>
<protein>
    <submittedName>
        <fullName evidence="3">Beta-glucosidase 47</fullName>
    </submittedName>
</protein>
<proteinExistence type="inferred from homology"/>
<accession>A0ABD1QH66</accession>
<dbReference type="Proteomes" id="UP001604336">
    <property type="component" value="Unassembled WGS sequence"/>
</dbReference>
<sequence>MRVRVQKMNMHAVLKAGRFLDPIIFGKYPWKMRNILGYMLPEFSRNDLSKLHKGLDFSGLNHYANFYIQECMFSTCEPIPGTSRAEGFIKQRTEKDGIPIGDLVTL</sequence>
<comment type="caution">
    <text evidence="3">The sequence shown here is derived from an EMBL/GenBank/DDBJ whole genome shotgun (WGS) entry which is preliminary data.</text>
</comment>
<dbReference type="SUPFAM" id="SSF51445">
    <property type="entry name" value="(Trans)glycosidases"/>
    <property type="match status" value="1"/>
</dbReference>